<comment type="caution">
    <text evidence="1">The sequence shown here is derived from an EMBL/GenBank/DDBJ whole genome shotgun (WGS) entry which is preliminary data.</text>
</comment>
<feature type="non-terminal residue" evidence="1">
    <location>
        <position position="66"/>
    </location>
</feature>
<name>A0A8S3C300_9BILA</name>
<dbReference type="EMBL" id="CAJOBI010169306">
    <property type="protein sequence ID" value="CAF4882799.1"/>
    <property type="molecule type" value="Genomic_DNA"/>
</dbReference>
<reference evidence="1" key="1">
    <citation type="submission" date="2021-02" db="EMBL/GenBank/DDBJ databases">
        <authorList>
            <person name="Nowell W R."/>
        </authorList>
    </citation>
    <scope>NUCLEOTIDE SEQUENCE</scope>
</reference>
<evidence type="ECO:0000313" key="2">
    <source>
        <dbReference type="Proteomes" id="UP000676336"/>
    </source>
</evidence>
<organism evidence="1 2">
    <name type="scientific">Rotaria magnacalcarata</name>
    <dbReference type="NCBI Taxonomy" id="392030"/>
    <lineage>
        <taxon>Eukaryota</taxon>
        <taxon>Metazoa</taxon>
        <taxon>Spiralia</taxon>
        <taxon>Gnathifera</taxon>
        <taxon>Rotifera</taxon>
        <taxon>Eurotatoria</taxon>
        <taxon>Bdelloidea</taxon>
        <taxon>Philodinida</taxon>
        <taxon>Philodinidae</taxon>
        <taxon>Rotaria</taxon>
    </lineage>
</organism>
<gene>
    <name evidence="1" type="ORF">SMN809_LOCUS50894</name>
</gene>
<evidence type="ECO:0000313" key="1">
    <source>
        <dbReference type="EMBL" id="CAF4882799.1"/>
    </source>
</evidence>
<accession>A0A8S3C300</accession>
<proteinExistence type="predicted"/>
<dbReference type="Proteomes" id="UP000676336">
    <property type="component" value="Unassembled WGS sequence"/>
</dbReference>
<sequence>MSTIDSHNTREKFYSIPNVSSDQLITKDGMKNLAFSNDNESSTMVLNSSPHTVVRLRRYSIDSSST</sequence>
<dbReference type="AlphaFoldDB" id="A0A8S3C300"/>
<protein>
    <submittedName>
        <fullName evidence="1">Uncharacterized protein</fullName>
    </submittedName>
</protein>